<gene>
    <name evidence="1" type="ORF">RIB2604_00607520</name>
</gene>
<accession>A0A146F2L5</accession>
<reference evidence="2" key="2">
    <citation type="submission" date="2016-02" db="EMBL/GenBank/DDBJ databases">
        <title>Genome sequencing of Aspergillus luchuensis NBRC 4314.</title>
        <authorList>
            <person name="Yamada O."/>
        </authorList>
    </citation>
    <scope>NUCLEOTIDE SEQUENCE [LARGE SCALE GENOMIC DNA]</scope>
    <source>
        <strain evidence="2">RIB 2604</strain>
    </source>
</reference>
<evidence type="ECO:0000313" key="1">
    <source>
        <dbReference type="EMBL" id="GAT20162.1"/>
    </source>
</evidence>
<proteinExistence type="predicted"/>
<organism evidence="1 2">
    <name type="scientific">Aspergillus kawachii</name>
    <name type="common">White koji mold</name>
    <name type="synonym">Aspergillus awamori var. kawachi</name>
    <dbReference type="NCBI Taxonomy" id="1069201"/>
    <lineage>
        <taxon>Eukaryota</taxon>
        <taxon>Fungi</taxon>
        <taxon>Dikarya</taxon>
        <taxon>Ascomycota</taxon>
        <taxon>Pezizomycotina</taxon>
        <taxon>Eurotiomycetes</taxon>
        <taxon>Eurotiomycetidae</taxon>
        <taxon>Eurotiales</taxon>
        <taxon>Aspergillaceae</taxon>
        <taxon>Aspergillus</taxon>
        <taxon>Aspergillus subgen. Circumdati</taxon>
    </lineage>
</organism>
<name>A0A146F2L5_ASPKA</name>
<dbReference type="Proteomes" id="UP000075230">
    <property type="component" value="Unassembled WGS sequence"/>
</dbReference>
<dbReference type="EMBL" id="BCWF01000006">
    <property type="protein sequence ID" value="GAT20162.1"/>
    <property type="molecule type" value="Genomic_DNA"/>
</dbReference>
<sequence>MSVEDVMMQGKEMTHVTFEQCMDLMLNYFCLPQKSLFYCQSLHPTLSASHVVGLCILEGTRTRDEIIGVSSNIMALRLYCDINMSVTSRAVAQSELQRPKYLCNTCLACMSRNKYMFNVFGFGGRKLLMKTRSSALAQDHASPEKTRNLLPTFILVAPFTDFSKL</sequence>
<comment type="caution">
    <text evidence="1">The sequence shown here is derived from an EMBL/GenBank/DDBJ whole genome shotgun (WGS) entry which is preliminary data.</text>
</comment>
<dbReference type="AlphaFoldDB" id="A0A146F2L5"/>
<evidence type="ECO:0000313" key="2">
    <source>
        <dbReference type="Proteomes" id="UP000075230"/>
    </source>
</evidence>
<protein>
    <submittedName>
        <fullName evidence="1">Importin beta-3 subunit</fullName>
    </submittedName>
</protein>
<reference evidence="1 2" key="1">
    <citation type="journal article" date="2016" name="DNA Res.">
        <title>Genome sequence of Aspergillus luchuensis NBRC 4314.</title>
        <authorList>
            <person name="Yamada O."/>
            <person name="Machida M."/>
            <person name="Hosoyama A."/>
            <person name="Goto M."/>
            <person name="Takahashi T."/>
            <person name="Futagami T."/>
            <person name="Yamagata Y."/>
            <person name="Takeuchi M."/>
            <person name="Kobayashi T."/>
            <person name="Koike H."/>
            <person name="Abe K."/>
            <person name="Asai K."/>
            <person name="Arita M."/>
            <person name="Fujita N."/>
            <person name="Fukuda K."/>
            <person name="Higa K."/>
            <person name="Horikawa H."/>
            <person name="Ishikawa T."/>
            <person name="Jinno K."/>
            <person name="Kato Y."/>
            <person name="Kirimura K."/>
            <person name="Mizutani O."/>
            <person name="Nakasone K."/>
            <person name="Sano M."/>
            <person name="Shiraishi Y."/>
            <person name="Tsukahara M."/>
            <person name="Gomi K."/>
        </authorList>
    </citation>
    <scope>NUCLEOTIDE SEQUENCE [LARGE SCALE GENOMIC DNA]</scope>
    <source>
        <strain evidence="1 2">RIB 2604</strain>
    </source>
</reference>